<reference evidence="2" key="1">
    <citation type="submission" date="2020-06" db="EMBL/GenBank/DDBJ databases">
        <authorList>
            <person name="Li T."/>
            <person name="Hu X."/>
            <person name="Zhang T."/>
            <person name="Song X."/>
            <person name="Zhang H."/>
            <person name="Dai N."/>
            <person name="Sheng W."/>
            <person name="Hou X."/>
            <person name="Wei L."/>
        </authorList>
    </citation>
    <scope>NUCLEOTIDE SEQUENCE</scope>
    <source>
        <strain evidence="2">K16</strain>
        <tissue evidence="2">Leaf</tissue>
    </source>
</reference>
<dbReference type="AlphaFoldDB" id="A0AAE1X9U6"/>
<dbReference type="EMBL" id="JACGWL010000002">
    <property type="protein sequence ID" value="KAK4407936.1"/>
    <property type="molecule type" value="Genomic_DNA"/>
</dbReference>
<sequence>MIGGSSVREHGVMMLSLVEKLKDLQADFEKEEMNFNVILQSVPPFFDRFIINYNMNGLEENLHDLINIFVQYETSIKKSAPLVLVGEVSTSKAKGKVAGRKKRKNDEMSSTAASNLSAPVTPLDGGKEKRKRIRQSRIPNDVCIYCQRGAIGRGSVISSSLMKVVTRSRKEETRRS</sequence>
<gene>
    <name evidence="2" type="ORF">Sango_0374600</name>
</gene>
<proteinExistence type="predicted"/>
<evidence type="ECO:0000313" key="2">
    <source>
        <dbReference type="EMBL" id="KAK4407936.1"/>
    </source>
</evidence>
<feature type="compositionally biased region" description="Polar residues" evidence="1">
    <location>
        <begin position="108"/>
        <end position="118"/>
    </location>
</feature>
<keyword evidence="3" id="KW-1185">Reference proteome</keyword>
<accession>A0AAE1X9U6</accession>
<protein>
    <submittedName>
        <fullName evidence="2">Uncharacterized protein</fullName>
    </submittedName>
</protein>
<comment type="caution">
    <text evidence="2">The sequence shown here is derived from an EMBL/GenBank/DDBJ whole genome shotgun (WGS) entry which is preliminary data.</text>
</comment>
<organism evidence="2 3">
    <name type="scientific">Sesamum angolense</name>
    <dbReference type="NCBI Taxonomy" id="2727404"/>
    <lineage>
        <taxon>Eukaryota</taxon>
        <taxon>Viridiplantae</taxon>
        <taxon>Streptophyta</taxon>
        <taxon>Embryophyta</taxon>
        <taxon>Tracheophyta</taxon>
        <taxon>Spermatophyta</taxon>
        <taxon>Magnoliopsida</taxon>
        <taxon>eudicotyledons</taxon>
        <taxon>Gunneridae</taxon>
        <taxon>Pentapetalae</taxon>
        <taxon>asterids</taxon>
        <taxon>lamiids</taxon>
        <taxon>Lamiales</taxon>
        <taxon>Pedaliaceae</taxon>
        <taxon>Sesamum</taxon>
    </lineage>
</organism>
<evidence type="ECO:0000256" key="1">
    <source>
        <dbReference type="SAM" id="MobiDB-lite"/>
    </source>
</evidence>
<name>A0AAE1X9U6_9LAMI</name>
<feature type="region of interest" description="Disordered" evidence="1">
    <location>
        <begin position="96"/>
        <end position="133"/>
    </location>
</feature>
<reference evidence="2" key="2">
    <citation type="journal article" date="2024" name="Plant">
        <title>Genomic evolution and insights into agronomic trait innovations of Sesamum species.</title>
        <authorList>
            <person name="Miao H."/>
            <person name="Wang L."/>
            <person name="Qu L."/>
            <person name="Liu H."/>
            <person name="Sun Y."/>
            <person name="Le M."/>
            <person name="Wang Q."/>
            <person name="Wei S."/>
            <person name="Zheng Y."/>
            <person name="Lin W."/>
            <person name="Duan Y."/>
            <person name="Cao H."/>
            <person name="Xiong S."/>
            <person name="Wang X."/>
            <person name="Wei L."/>
            <person name="Li C."/>
            <person name="Ma Q."/>
            <person name="Ju M."/>
            <person name="Zhao R."/>
            <person name="Li G."/>
            <person name="Mu C."/>
            <person name="Tian Q."/>
            <person name="Mei H."/>
            <person name="Zhang T."/>
            <person name="Gao T."/>
            <person name="Zhang H."/>
        </authorList>
    </citation>
    <scope>NUCLEOTIDE SEQUENCE</scope>
    <source>
        <strain evidence="2">K16</strain>
    </source>
</reference>
<dbReference type="Proteomes" id="UP001289374">
    <property type="component" value="Unassembled WGS sequence"/>
</dbReference>
<evidence type="ECO:0000313" key="3">
    <source>
        <dbReference type="Proteomes" id="UP001289374"/>
    </source>
</evidence>